<name>A0A699ITE6_TANCI</name>
<comment type="caution">
    <text evidence="1">The sequence shown here is derived from an EMBL/GenBank/DDBJ whole genome shotgun (WGS) entry which is preliminary data.</text>
</comment>
<proteinExistence type="predicted"/>
<dbReference type="Pfam" id="PF14223">
    <property type="entry name" value="Retrotran_gag_2"/>
    <property type="match status" value="1"/>
</dbReference>
<dbReference type="EMBL" id="BKCJ010331272">
    <property type="protein sequence ID" value="GEZ84408.1"/>
    <property type="molecule type" value="Genomic_DNA"/>
</dbReference>
<organism evidence="1">
    <name type="scientific">Tanacetum cinerariifolium</name>
    <name type="common">Dalmatian daisy</name>
    <name type="synonym">Chrysanthemum cinerariifolium</name>
    <dbReference type="NCBI Taxonomy" id="118510"/>
    <lineage>
        <taxon>Eukaryota</taxon>
        <taxon>Viridiplantae</taxon>
        <taxon>Streptophyta</taxon>
        <taxon>Embryophyta</taxon>
        <taxon>Tracheophyta</taxon>
        <taxon>Spermatophyta</taxon>
        <taxon>Magnoliopsida</taxon>
        <taxon>eudicotyledons</taxon>
        <taxon>Gunneridae</taxon>
        <taxon>Pentapetalae</taxon>
        <taxon>asterids</taxon>
        <taxon>campanulids</taxon>
        <taxon>Asterales</taxon>
        <taxon>Asteraceae</taxon>
        <taxon>Asteroideae</taxon>
        <taxon>Anthemideae</taxon>
        <taxon>Anthemidinae</taxon>
        <taxon>Tanacetum</taxon>
    </lineage>
</organism>
<protein>
    <submittedName>
        <fullName evidence="1">Uncharacterized protein</fullName>
    </submittedName>
</protein>
<sequence>MNHLEEQTDGEAMINSIQNGDQPLPVIAQVSLAGNAQNAHPTLKDLKFWTAEEKKTRKIDRLARSLLIQGLPNDIYSLIDSNKTPKDLWDELLKTYGMLLKGRCVVLSDVNDALGYKKKVVLVTSDPLALVAEKTKVSK</sequence>
<accession>A0A699ITE6</accession>
<evidence type="ECO:0000313" key="1">
    <source>
        <dbReference type="EMBL" id="GEZ84408.1"/>
    </source>
</evidence>
<gene>
    <name evidence="1" type="ORF">Tci_556381</name>
</gene>
<dbReference type="AlphaFoldDB" id="A0A699ITE6"/>
<reference evidence="1" key="1">
    <citation type="journal article" date="2019" name="Sci. Rep.">
        <title>Draft genome of Tanacetum cinerariifolium, the natural source of mosquito coil.</title>
        <authorList>
            <person name="Yamashiro T."/>
            <person name="Shiraishi A."/>
            <person name="Satake H."/>
            <person name="Nakayama K."/>
        </authorList>
    </citation>
    <scope>NUCLEOTIDE SEQUENCE</scope>
</reference>